<evidence type="ECO:0000313" key="2">
    <source>
        <dbReference type="Proteomes" id="UP001165586"/>
    </source>
</evidence>
<gene>
    <name evidence="1" type="ORF">N1032_24680</name>
</gene>
<accession>A0ABT2HAF4</accession>
<protein>
    <submittedName>
        <fullName evidence="1">Uncharacterized protein</fullName>
    </submittedName>
</protein>
<dbReference type="EMBL" id="JANLCJ010000280">
    <property type="protein sequence ID" value="MCS5736926.1"/>
    <property type="molecule type" value="Genomic_DNA"/>
</dbReference>
<name>A0ABT2HAF4_9MICO</name>
<keyword evidence="2" id="KW-1185">Reference proteome</keyword>
<reference evidence="1" key="1">
    <citation type="submission" date="2022-08" db="EMBL/GenBank/DDBJ databases">
        <authorList>
            <person name="Deng Y."/>
            <person name="Han X.-F."/>
            <person name="Zhang Y.-Q."/>
        </authorList>
    </citation>
    <scope>NUCLEOTIDE SEQUENCE</scope>
    <source>
        <strain evidence="1">CPCC 203386</strain>
    </source>
</reference>
<proteinExistence type="predicted"/>
<dbReference type="Proteomes" id="UP001165586">
    <property type="component" value="Unassembled WGS sequence"/>
</dbReference>
<feature type="non-terminal residue" evidence="1">
    <location>
        <position position="1"/>
    </location>
</feature>
<evidence type="ECO:0000313" key="1">
    <source>
        <dbReference type="EMBL" id="MCS5736926.1"/>
    </source>
</evidence>
<organism evidence="1 2">
    <name type="scientific">Herbiconiux daphne</name>
    <dbReference type="NCBI Taxonomy" id="2970914"/>
    <lineage>
        <taxon>Bacteria</taxon>
        <taxon>Bacillati</taxon>
        <taxon>Actinomycetota</taxon>
        <taxon>Actinomycetes</taxon>
        <taxon>Micrococcales</taxon>
        <taxon>Microbacteriaceae</taxon>
        <taxon>Herbiconiux</taxon>
    </lineage>
</organism>
<comment type="caution">
    <text evidence="1">The sequence shown here is derived from an EMBL/GenBank/DDBJ whole genome shotgun (WGS) entry which is preliminary data.</text>
</comment>
<sequence length="217" mass="24241">VARRMGKAHMKGEMVSQTQRLVSCYELDGTRYKIDGHSRTEAWKRAQLEKPETVACVIYHCETLNDVHNLYKALVSKLTAETKAESGYSARKRVGYEPTSPFGQTSFGAAYAVLGYKDEEEGLTAFLEAFKIIDSWNIQVKKSRELSVGIKAAMLKTLTDDEANARSFWAKYLQADMKVTPIWSLLTQVAQPGAGAVWSNKMYNAALTSFCSYRAAL</sequence>
<dbReference type="RefSeq" id="WP_259543157.1">
    <property type="nucleotide sequence ID" value="NZ_JANLCJ010000280.1"/>
</dbReference>